<feature type="compositionally biased region" description="Polar residues" evidence="1">
    <location>
        <begin position="177"/>
        <end position="186"/>
    </location>
</feature>
<evidence type="ECO:0000313" key="3">
    <source>
        <dbReference type="EMBL" id="WYJ86568.1"/>
    </source>
</evidence>
<dbReference type="Proteomes" id="UP000195080">
    <property type="component" value="Chromosome"/>
</dbReference>
<reference evidence="4" key="1">
    <citation type="submission" date="2017-05" db="EMBL/GenBank/DDBJ databases">
        <title>The Genome Sequence of EEnterococcus faecalis 9F2_4866.</title>
        <authorList>
            <consortium name="The Broad Institute Genomics Platform"/>
            <consortium name="The Broad Institute Genomic Center for Infectious Diseases"/>
            <person name="Earl A."/>
            <person name="Manson A."/>
            <person name="Schwartman J."/>
            <person name="Gilmore M."/>
            <person name="Abouelleil A."/>
            <person name="Cao P."/>
            <person name="Chapman S."/>
            <person name="Cusick C."/>
            <person name="Shea T."/>
            <person name="Young S."/>
            <person name="Neafsey D."/>
            <person name="Nusbaum C."/>
            <person name="Birren B."/>
        </authorList>
    </citation>
    <scope>NUCLEOTIDE SEQUENCE [LARGE SCALE GENOMIC DNA]</scope>
    <source>
        <strain evidence="4">12C11_DIV0727</strain>
    </source>
</reference>
<dbReference type="EMBL" id="CP147248">
    <property type="protein sequence ID" value="WYJ86568.1"/>
    <property type="molecule type" value="Genomic_DNA"/>
</dbReference>
<accession>A0ABZ2T5C3</accession>
<gene>
    <name evidence="3" type="ORF">A5866_001652</name>
</gene>
<dbReference type="RefSeq" id="WP_086443840.1">
    <property type="nucleotide sequence ID" value="NZ_CP147248.1"/>
</dbReference>
<dbReference type="InterPro" id="IPR025623">
    <property type="entry name" value="YusW"/>
</dbReference>
<reference evidence="3 4" key="2">
    <citation type="submission" date="2024-03" db="EMBL/GenBank/DDBJ databases">
        <title>The Genome Sequence of Enterococcus sp. DIV0727d.</title>
        <authorList>
            <consortium name="The Broad Institute Genomics Platform"/>
            <consortium name="The Broad Institute Microbial Omics Core"/>
            <consortium name="The Broad Institute Genomic Center for Infectious Diseases"/>
            <person name="Earl A."/>
            <person name="Manson A."/>
            <person name="Gilmore M."/>
            <person name="Schwartman J."/>
            <person name="Shea T."/>
            <person name="Abouelleil A."/>
            <person name="Cao P."/>
            <person name="Chapman S."/>
            <person name="Cusick C."/>
            <person name="Young S."/>
            <person name="Neafsey D."/>
            <person name="Nusbaum C."/>
            <person name="Birren B."/>
        </authorList>
    </citation>
    <scope>NUCLEOTIDE SEQUENCE [LARGE SCALE GENOMIC DNA]</scope>
    <source>
        <strain evidence="3 4">12C11_DIV0727</strain>
    </source>
</reference>
<sequence>MKLTKLTSALLVSGIVLTIGTSVAVNTTSVAAATVVSETAYEKVMSFTKADLNNVTGSNLSTTSINTVYSAMKKQETWTKLGYTKTEAKRIADRISVSNYQTVGILKDIVANEGLQFKVVLVNQPNYKAVNVGTIGEVVTPEAPITNEEDTTPEAPITNEEDTTPEAPITNEEDTTPETPSNSTLSSVVKEIEIEIEYKKLGDIEVDYEVKSNGRIKAEVKNKQTGVKIKDAAAQKAVEDLFVGLDAKTMSHAAIQDHVLTKLNASKSGLKKFEFEVKFADKSKVDFKIKY</sequence>
<name>A0ABZ2T5C3_9ENTE</name>
<organism evidence="3 4">
    <name type="scientific">Candidatus Enterococcus lemimoniae</name>
    <dbReference type="NCBI Taxonomy" id="1834167"/>
    <lineage>
        <taxon>Bacteria</taxon>
        <taxon>Bacillati</taxon>
        <taxon>Bacillota</taxon>
        <taxon>Bacilli</taxon>
        <taxon>Lactobacillales</taxon>
        <taxon>Enterococcaceae</taxon>
        <taxon>Enterococcus</taxon>
    </lineage>
</organism>
<feature type="region of interest" description="Disordered" evidence="1">
    <location>
        <begin position="143"/>
        <end position="186"/>
    </location>
</feature>
<evidence type="ECO:0008006" key="5">
    <source>
        <dbReference type="Google" id="ProtNLM"/>
    </source>
</evidence>
<evidence type="ECO:0000313" key="4">
    <source>
        <dbReference type="Proteomes" id="UP000195080"/>
    </source>
</evidence>
<feature type="signal peptide" evidence="2">
    <location>
        <begin position="1"/>
        <end position="24"/>
    </location>
</feature>
<dbReference type="Pfam" id="PF14039">
    <property type="entry name" value="YusW"/>
    <property type="match status" value="1"/>
</dbReference>
<evidence type="ECO:0000256" key="1">
    <source>
        <dbReference type="SAM" id="MobiDB-lite"/>
    </source>
</evidence>
<proteinExistence type="predicted"/>
<feature type="chain" id="PRO_5046410104" description="PepSY domain-containing protein" evidence="2">
    <location>
        <begin position="25"/>
        <end position="291"/>
    </location>
</feature>
<protein>
    <recommendedName>
        <fullName evidence="5">PepSY domain-containing protein</fullName>
    </recommendedName>
</protein>
<evidence type="ECO:0000256" key="2">
    <source>
        <dbReference type="SAM" id="SignalP"/>
    </source>
</evidence>
<keyword evidence="4" id="KW-1185">Reference proteome</keyword>
<keyword evidence="2" id="KW-0732">Signal</keyword>